<dbReference type="AlphaFoldDB" id="A0A9D0ZLZ3"/>
<feature type="transmembrane region" description="Helical" evidence="1">
    <location>
        <begin position="119"/>
        <end position="137"/>
    </location>
</feature>
<organism evidence="3 4">
    <name type="scientific">Candidatus Pullichristensenella stercorigallinarum</name>
    <dbReference type="NCBI Taxonomy" id="2840909"/>
    <lineage>
        <taxon>Bacteria</taxon>
        <taxon>Bacillati</taxon>
        <taxon>Bacillota</taxon>
        <taxon>Clostridia</taxon>
        <taxon>Candidatus Pullichristensenella</taxon>
    </lineage>
</organism>
<keyword evidence="1" id="KW-1133">Transmembrane helix</keyword>
<feature type="transmembrane region" description="Helical" evidence="1">
    <location>
        <begin position="6"/>
        <end position="29"/>
    </location>
</feature>
<reference evidence="3" key="1">
    <citation type="submission" date="2020-10" db="EMBL/GenBank/DDBJ databases">
        <authorList>
            <person name="Gilroy R."/>
        </authorList>
    </citation>
    <scope>NUCLEOTIDE SEQUENCE</scope>
    <source>
        <strain evidence="3">ChiSjej6B24-2974</strain>
    </source>
</reference>
<reference evidence="3" key="2">
    <citation type="journal article" date="2021" name="PeerJ">
        <title>Extensive microbial diversity within the chicken gut microbiome revealed by metagenomics and culture.</title>
        <authorList>
            <person name="Gilroy R."/>
            <person name="Ravi A."/>
            <person name="Getino M."/>
            <person name="Pursley I."/>
            <person name="Horton D.L."/>
            <person name="Alikhan N.F."/>
            <person name="Baker D."/>
            <person name="Gharbi K."/>
            <person name="Hall N."/>
            <person name="Watson M."/>
            <person name="Adriaenssens E.M."/>
            <person name="Foster-Nyarko E."/>
            <person name="Jarju S."/>
            <person name="Secka A."/>
            <person name="Antonio M."/>
            <person name="Oren A."/>
            <person name="Chaudhuri R.R."/>
            <person name="La Ragione R."/>
            <person name="Hildebrand F."/>
            <person name="Pallen M.J."/>
        </authorList>
    </citation>
    <scope>NUCLEOTIDE SEQUENCE</scope>
    <source>
        <strain evidence="3">ChiSjej6B24-2974</strain>
    </source>
</reference>
<name>A0A9D0ZLZ3_9FIRM</name>
<keyword evidence="1" id="KW-0812">Transmembrane</keyword>
<evidence type="ECO:0000313" key="3">
    <source>
        <dbReference type="EMBL" id="HIQ81871.1"/>
    </source>
</evidence>
<comment type="caution">
    <text evidence="3">The sequence shown here is derived from an EMBL/GenBank/DDBJ whole genome shotgun (WGS) entry which is preliminary data.</text>
</comment>
<dbReference type="Proteomes" id="UP000824260">
    <property type="component" value="Unassembled WGS sequence"/>
</dbReference>
<dbReference type="EMBL" id="DVFZ01000023">
    <property type="protein sequence ID" value="HIQ81871.1"/>
    <property type="molecule type" value="Genomic_DNA"/>
</dbReference>
<evidence type="ECO:0000259" key="2">
    <source>
        <dbReference type="Pfam" id="PF04892"/>
    </source>
</evidence>
<dbReference type="PANTHER" id="PTHR36834">
    <property type="entry name" value="MEMBRANE PROTEIN-RELATED"/>
    <property type="match status" value="1"/>
</dbReference>
<feature type="transmembrane region" description="Helical" evidence="1">
    <location>
        <begin position="89"/>
        <end position="107"/>
    </location>
</feature>
<dbReference type="PANTHER" id="PTHR36834:SF1">
    <property type="entry name" value="INTEGRAL MEMBRANE PROTEIN"/>
    <property type="match status" value="1"/>
</dbReference>
<sequence length="170" mass="18788">MSTILRLLFPALLFALGISGVWVLARLATRRGRRRDGRREGLYLLFVFYLAAVVEITALRILEPSVSAAPQLVPMRTTFAHFQAGAGPFVYHTVGNLIWFVPLGVLLPRLWPRFRLGSVAACGFGLSLLVEACQWLLGTGMPDVDDLLLNTLGAALGYAAFCLCRRWAKR</sequence>
<protein>
    <submittedName>
        <fullName evidence="3">VanZ family protein</fullName>
    </submittedName>
</protein>
<feature type="transmembrane region" description="Helical" evidence="1">
    <location>
        <begin position="41"/>
        <end position="62"/>
    </location>
</feature>
<evidence type="ECO:0000256" key="1">
    <source>
        <dbReference type="SAM" id="Phobius"/>
    </source>
</evidence>
<feature type="transmembrane region" description="Helical" evidence="1">
    <location>
        <begin position="149"/>
        <end position="168"/>
    </location>
</feature>
<evidence type="ECO:0000313" key="4">
    <source>
        <dbReference type="Proteomes" id="UP000824260"/>
    </source>
</evidence>
<feature type="domain" description="VanZ-like" evidence="2">
    <location>
        <begin position="46"/>
        <end position="164"/>
    </location>
</feature>
<dbReference type="Pfam" id="PF04892">
    <property type="entry name" value="VanZ"/>
    <property type="match status" value="1"/>
</dbReference>
<proteinExistence type="predicted"/>
<gene>
    <name evidence="3" type="ORF">IAA52_02085</name>
</gene>
<dbReference type="InterPro" id="IPR053150">
    <property type="entry name" value="Teicoplanin_resist-assoc"/>
</dbReference>
<keyword evidence="1" id="KW-0472">Membrane</keyword>
<dbReference type="InterPro" id="IPR006976">
    <property type="entry name" value="VanZ-like"/>
</dbReference>
<accession>A0A9D0ZLZ3</accession>